<evidence type="ECO:0000256" key="2">
    <source>
        <dbReference type="ARBA" id="ARBA00023015"/>
    </source>
</evidence>
<keyword evidence="3" id="KW-0238">DNA-binding</keyword>
<keyword evidence="2" id="KW-0805">Transcription regulation</keyword>
<dbReference type="EMBL" id="CP136893">
    <property type="protein sequence ID" value="WOL05839.1"/>
    <property type="molecule type" value="Genomic_DNA"/>
</dbReference>
<dbReference type="AlphaFoldDB" id="A0AAQ3KD48"/>
<gene>
    <name evidence="7" type="ORF">Cni_G14570</name>
</gene>
<dbReference type="GO" id="GO:0005634">
    <property type="term" value="C:nucleus"/>
    <property type="evidence" value="ECO:0007669"/>
    <property type="project" value="UniProtKB-SubCell"/>
</dbReference>
<evidence type="ECO:0000313" key="7">
    <source>
        <dbReference type="EMBL" id="WOL05839.1"/>
    </source>
</evidence>
<dbReference type="Pfam" id="PF00319">
    <property type="entry name" value="SRF-TF"/>
    <property type="match status" value="1"/>
</dbReference>
<evidence type="ECO:0000256" key="4">
    <source>
        <dbReference type="ARBA" id="ARBA00023163"/>
    </source>
</evidence>
<evidence type="ECO:0000256" key="3">
    <source>
        <dbReference type="ARBA" id="ARBA00023125"/>
    </source>
</evidence>
<keyword evidence="8" id="KW-1185">Reference proteome</keyword>
<name>A0AAQ3KD48_9LILI</name>
<dbReference type="Proteomes" id="UP001327560">
    <property type="component" value="Chromosome 4"/>
</dbReference>
<dbReference type="Gene3D" id="3.40.1810.10">
    <property type="entry name" value="Transcription factor, MADS-box"/>
    <property type="match status" value="1"/>
</dbReference>
<dbReference type="GO" id="GO:0046983">
    <property type="term" value="F:protein dimerization activity"/>
    <property type="evidence" value="ECO:0007669"/>
    <property type="project" value="InterPro"/>
</dbReference>
<organism evidence="7 8">
    <name type="scientific">Canna indica</name>
    <name type="common">Indian-shot</name>
    <dbReference type="NCBI Taxonomy" id="4628"/>
    <lineage>
        <taxon>Eukaryota</taxon>
        <taxon>Viridiplantae</taxon>
        <taxon>Streptophyta</taxon>
        <taxon>Embryophyta</taxon>
        <taxon>Tracheophyta</taxon>
        <taxon>Spermatophyta</taxon>
        <taxon>Magnoliopsida</taxon>
        <taxon>Liliopsida</taxon>
        <taxon>Zingiberales</taxon>
        <taxon>Cannaceae</taxon>
        <taxon>Canna</taxon>
    </lineage>
</organism>
<dbReference type="SUPFAM" id="SSF55455">
    <property type="entry name" value="SRF-like"/>
    <property type="match status" value="1"/>
</dbReference>
<keyword evidence="5" id="KW-0539">Nucleus</keyword>
<sequence>MHGAERYQHKNTGASVGLIKKVSELSTLCDIKACIIVYGPKEPKPVVWPFGSEAHRVLTQFIAKLRELRILLLAQFIAKLHVLAQFIAKFIDKKMMNQEGFMRQHIAKLREHVGKHERENRELESSLLLREGLVRKNIPTVSIEEATSLCWLIDTKLKLVYDRTA</sequence>
<evidence type="ECO:0000313" key="8">
    <source>
        <dbReference type="Proteomes" id="UP001327560"/>
    </source>
</evidence>
<accession>A0AAQ3KD48</accession>
<reference evidence="7 8" key="1">
    <citation type="submission" date="2023-10" db="EMBL/GenBank/DDBJ databases">
        <title>Chromosome-scale genome assembly provides insights into flower coloration mechanisms of Canna indica.</title>
        <authorList>
            <person name="Li C."/>
        </authorList>
    </citation>
    <scope>NUCLEOTIDE SEQUENCE [LARGE SCALE GENOMIC DNA]</scope>
    <source>
        <tissue evidence="7">Flower</tissue>
    </source>
</reference>
<comment type="subcellular location">
    <subcellularLocation>
        <location evidence="1">Nucleus</location>
    </subcellularLocation>
</comment>
<evidence type="ECO:0000256" key="5">
    <source>
        <dbReference type="ARBA" id="ARBA00023242"/>
    </source>
</evidence>
<proteinExistence type="predicted"/>
<dbReference type="GO" id="GO:0003677">
    <property type="term" value="F:DNA binding"/>
    <property type="evidence" value="ECO:0007669"/>
    <property type="project" value="UniProtKB-KW"/>
</dbReference>
<evidence type="ECO:0000256" key="1">
    <source>
        <dbReference type="ARBA" id="ARBA00004123"/>
    </source>
</evidence>
<dbReference type="InterPro" id="IPR002100">
    <property type="entry name" value="TF_MADSbox"/>
</dbReference>
<evidence type="ECO:0000259" key="6">
    <source>
        <dbReference type="Pfam" id="PF00319"/>
    </source>
</evidence>
<protein>
    <recommendedName>
        <fullName evidence="6">MADS-box domain-containing protein</fullName>
    </recommendedName>
</protein>
<dbReference type="InterPro" id="IPR036879">
    <property type="entry name" value="TF_MADSbox_sf"/>
</dbReference>
<keyword evidence="4" id="KW-0804">Transcription</keyword>
<feature type="domain" description="MADS-box" evidence="6">
    <location>
        <begin position="17"/>
        <end position="41"/>
    </location>
</feature>